<gene>
    <name evidence="2" type="ORF">FKV25_13130</name>
</gene>
<dbReference type="CDD" id="cd03450">
    <property type="entry name" value="NodN"/>
    <property type="match status" value="1"/>
</dbReference>
<keyword evidence="3" id="KW-1185">Reference proteome</keyword>
<evidence type="ECO:0000313" key="2">
    <source>
        <dbReference type="EMBL" id="TQD41226.1"/>
    </source>
</evidence>
<dbReference type="Proteomes" id="UP000318212">
    <property type="component" value="Unassembled WGS sequence"/>
</dbReference>
<reference evidence="2 3" key="1">
    <citation type="submission" date="2019-06" db="EMBL/GenBank/DDBJ databases">
        <title>Lysobacter alkalisoli sp. nov. isolated from saline soil.</title>
        <authorList>
            <person name="Sun J.-Q."/>
            <person name="Xu L."/>
        </authorList>
    </citation>
    <scope>NUCLEOTIDE SEQUENCE [LARGE SCALE GENOMIC DNA]</scope>
    <source>
        <strain evidence="2 3">JCM 31130</strain>
    </source>
</reference>
<feature type="domain" description="MaoC-like" evidence="1">
    <location>
        <begin position="14"/>
        <end position="113"/>
    </location>
</feature>
<dbReference type="AlphaFoldDB" id="A0A507ZTX7"/>
<evidence type="ECO:0000259" key="1">
    <source>
        <dbReference type="Pfam" id="PF01575"/>
    </source>
</evidence>
<dbReference type="Pfam" id="PF01575">
    <property type="entry name" value="MaoC_dehydratas"/>
    <property type="match status" value="1"/>
</dbReference>
<evidence type="ECO:0000313" key="3">
    <source>
        <dbReference type="Proteomes" id="UP000318212"/>
    </source>
</evidence>
<comment type="caution">
    <text evidence="2">The sequence shown here is derived from an EMBL/GenBank/DDBJ whole genome shotgun (WGS) entry which is preliminary data.</text>
</comment>
<dbReference type="PANTHER" id="PTHR42993">
    <property type="entry name" value="MAOC-LIKE DEHYDRATASE DOMAIN-CONTAINING PROTEIN"/>
    <property type="match status" value="1"/>
</dbReference>
<dbReference type="RefSeq" id="WP_141519252.1">
    <property type="nucleotide sequence ID" value="NZ_VICE01000126.1"/>
</dbReference>
<proteinExistence type="predicted"/>
<dbReference type="Gene3D" id="3.10.129.10">
    <property type="entry name" value="Hotdog Thioesterase"/>
    <property type="match status" value="1"/>
</dbReference>
<dbReference type="SUPFAM" id="SSF54637">
    <property type="entry name" value="Thioesterase/thiol ester dehydrase-isomerase"/>
    <property type="match status" value="1"/>
</dbReference>
<dbReference type="InterPro" id="IPR002539">
    <property type="entry name" value="MaoC-like_dom"/>
</dbReference>
<dbReference type="InterPro" id="IPR029069">
    <property type="entry name" value="HotDog_dom_sf"/>
</dbReference>
<dbReference type="InterPro" id="IPR039375">
    <property type="entry name" value="NodN-like"/>
</dbReference>
<dbReference type="PANTHER" id="PTHR42993:SF1">
    <property type="entry name" value="MAOC-LIKE DEHYDRATASE DOMAIN-CONTAINING PROTEIN"/>
    <property type="match status" value="1"/>
</dbReference>
<name>A0A507ZTX7_9GAMM</name>
<accession>A0A507ZTX7</accession>
<protein>
    <submittedName>
        <fullName evidence="2">MaoC family dehydratase</fullName>
    </submittedName>
</protein>
<dbReference type="OrthoDB" id="9801735at2"/>
<organism evidence="2 3">
    <name type="scientific">Marilutibacter aestuarii</name>
    <dbReference type="NCBI Taxonomy" id="1706195"/>
    <lineage>
        <taxon>Bacteria</taxon>
        <taxon>Pseudomonadati</taxon>
        <taxon>Pseudomonadota</taxon>
        <taxon>Gammaproteobacteria</taxon>
        <taxon>Lysobacterales</taxon>
        <taxon>Lysobacteraceae</taxon>
        <taxon>Marilutibacter</taxon>
    </lineage>
</organism>
<dbReference type="EMBL" id="VICE01000126">
    <property type="protein sequence ID" value="TQD41226.1"/>
    <property type="molecule type" value="Genomic_DNA"/>
</dbReference>
<sequence>MRSLDNLDALADWIGREVACSDWCTIDQARIQRFADATGDQQWIHTDPERAARESPFGGTVAHGYLTLSLLPHLLQSCLHIGGIAMAVNYGLDRVRFPAPVPAGSRARARLTLDALTPLDGSLQAHWSSSIEIEGGDKPVCVARMLVRYYPLTSQAPAP</sequence>